<keyword evidence="1" id="KW-0812">Transmembrane</keyword>
<gene>
    <name evidence="2" type="ORF">POPTR_003G069500</name>
</gene>
<dbReference type="Proteomes" id="UP000006729">
    <property type="component" value="Chromosome 3"/>
</dbReference>
<protein>
    <submittedName>
        <fullName evidence="2">Uncharacterized protein</fullName>
    </submittedName>
</protein>
<keyword evidence="1" id="KW-0472">Membrane</keyword>
<sequence length="67" mass="7369">MTNHFLADNFDMMPTSVSICCLTFHLCGASAQPVLLAVKLLDYPVILNGNNLLFSCIVFVILYSTTL</sequence>
<dbReference type="EMBL" id="CM009292">
    <property type="protein sequence ID" value="PNT44091.1"/>
    <property type="molecule type" value="Genomic_DNA"/>
</dbReference>
<reference evidence="2 3" key="1">
    <citation type="journal article" date="2006" name="Science">
        <title>The genome of black cottonwood, Populus trichocarpa (Torr. &amp; Gray).</title>
        <authorList>
            <person name="Tuskan G.A."/>
            <person name="Difazio S."/>
            <person name="Jansson S."/>
            <person name="Bohlmann J."/>
            <person name="Grigoriev I."/>
            <person name="Hellsten U."/>
            <person name="Putnam N."/>
            <person name="Ralph S."/>
            <person name="Rombauts S."/>
            <person name="Salamov A."/>
            <person name="Schein J."/>
            <person name="Sterck L."/>
            <person name="Aerts A."/>
            <person name="Bhalerao R.R."/>
            <person name="Bhalerao R.P."/>
            <person name="Blaudez D."/>
            <person name="Boerjan W."/>
            <person name="Brun A."/>
            <person name="Brunner A."/>
            <person name="Busov V."/>
            <person name="Campbell M."/>
            <person name="Carlson J."/>
            <person name="Chalot M."/>
            <person name="Chapman J."/>
            <person name="Chen G.L."/>
            <person name="Cooper D."/>
            <person name="Coutinho P.M."/>
            <person name="Couturier J."/>
            <person name="Covert S."/>
            <person name="Cronk Q."/>
            <person name="Cunningham R."/>
            <person name="Davis J."/>
            <person name="Degroeve S."/>
            <person name="Dejardin A."/>
            <person name="Depamphilis C."/>
            <person name="Detter J."/>
            <person name="Dirks B."/>
            <person name="Dubchak I."/>
            <person name="Duplessis S."/>
            <person name="Ehlting J."/>
            <person name="Ellis B."/>
            <person name="Gendler K."/>
            <person name="Goodstein D."/>
            <person name="Gribskov M."/>
            <person name="Grimwood J."/>
            <person name="Groover A."/>
            <person name="Gunter L."/>
            <person name="Hamberger B."/>
            <person name="Heinze B."/>
            <person name="Helariutta Y."/>
            <person name="Henrissat B."/>
            <person name="Holligan D."/>
            <person name="Holt R."/>
            <person name="Huang W."/>
            <person name="Islam-Faridi N."/>
            <person name="Jones S."/>
            <person name="Jones-Rhoades M."/>
            <person name="Jorgensen R."/>
            <person name="Joshi C."/>
            <person name="Kangasjarvi J."/>
            <person name="Karlsson J."/>
            <person name="Kelleher C."/>
            <person name="Kirkpatrick R."/>
            <person name="Kirst M."/>
            <person name="Kohler A."/>
            <person name="Kalluri U."/>
            <person name="Larimer F."/>
            <person name="Leebens-Mack J."/>
            <person name="Leple J.C."/>
            <person name="Locascio P."/>
            <person name="Lou Y."/>
            <person name="Lucas S."/>
            <person name="Martin F."/>
            <person name="Montanini B."/>
            <person name="Napoli C."/>
            <person name="Nelson D.R."/>
            <person name="Nelson C."/>
            <person name="Nieminen K."/>
            <person name="Nilsson O."/>
            <person name="Pereda V."/>
            <person name="Peter G."/>
            <person name="Philippe R."/>
            <person name="Pilate G."/>
            <person name="Poliakov A."/>
            <person name="Razumovskaya J."/>
            <person name="Richardson P."/>
            <person name="Rinaldi C."/>
            <person name="Ritland K."/>
            <person name="Rouze P."/>
            <person name="Ryaboy D."/>
            <person name="Schmutz J."/>
            <person name="Schrader J."/>
            <person name="Segerman B."/>
            <person name="Shin H."/>
            <person name="Siddiqui A."/>
            <person name="Sterky F."/>
            <person name="Terry A."/>
            <person name="Tsai C.J."/>
            <person name="Uberbacher E."/>
            <person name="Unneberg P."/>
            <person name="Vahala J."/>
            <person name="Wall K."/>
            <person name="Wessler S."/>
            <person name="Yang G."/>
            <person name="Yin T."/>
            <person name="Douglas C."/>
            <person name="Marra M."/>
            <person name="Sandberg G."/>
            <person name="Van de Peer Y."/>
            <person name="Rokhsar D."/>
        </authorList>
    </citation>
    <scope>NUCLEOTIDE SEQUENCE [LARGE SCALE GENOMIC DNA]</scope>
    <source>
        <strain evidence="3">cv. Nisqually</strain>
    </source>
</reference>
<accession>A0A2K2B2T4</accession>
<keyword evidence="3" id="KW-1185">Reference proteome</keyword>
<feature type="transmembrane region" description="Helical" evidence="1">
    <location>
        <begin position="41"/>
        <end position="63"/>
    </location>
</feature>
<proteinExistence type="predicted"/>
<evidence type="ECO:0000313" key="3">
    <source>
        <dbReference type="Proteomes" id="UP000006729"/>
    </source>
</evidence>
<organism evidence="2 3">
    <name type="scientific">Populus trichocarpa</name>
    <name type="common">Western balsam poplar</name>
    <name type="synonym">Populus balsamifera subsp. trichocarpa</name>
    <dbReference type="NCBI Taxonomy" id="3694"/>
    <lineage>
        <taxon>Eukaryota</taxon>
        <taxon>Viridiplantae</taxon>
        <taxon>Streptophyta</taxon>
        <taxon>Embryophyta</taxon>
        <taxon>Tracheophyta</taxon>
        <taxon>Spermatophyta</taxon>
        <taxon>Magnoliopsida</taxon>
        <taxon>eudicotyledons</taxon>
        <taxon>Gunneridae</taxon>
        <taxon>Pentapetalae</taxon>
        <taxon>rosids</taxon>
        <taxon>fabids</taxon>
        <taxon>Malpighiales</taxon>
        <taxon>Salicaceae</taxon>
        <taxon>Saliceae</taxon>
        <taxon>Populus</taxon>
    </lineage>
</organism>
<dbReference type="InParanoid" id="A0A2K2B2T4"/>
<name>A0A2K2B2T4_POPTR</name>
<evidence type="ECO:0000313" key="2">
    <source>
        <dbReference type="EMBL" id="PNT44091.1"/>
    </source>
</evidence>
<dbReference type="AlphaFoldDB" id="A0A2K2B2T4"/>
<keyword evidence="1" id="KW-1133">Transmembrane helix</keyword>
<evidence type="ECO:0000256" key="1">
    <source>
        <dbReference type="SAM" id="Phobius"/>
    </source>
</evidence>